<dbReference type="EMBL" id="MNCJ02000332">
    <property type="protein sequence ID" value="KAF5755104.1"/>
    <property type="molecule type" value="Genomic_DNA"/>
</dbReference>
<sequence>MKDKSRLTQTRAHLFRIEAGSNVPGSYDLSGNDDHAHKVVSGYCPHHNESLLPDLNESAIPRQPLLPDLNACSHDQGYGSPYYEPDYVHSYEQEEYGNNVFVSGASGVQEDVVQPSCVQESLGDDPPVQELLGDEPPVQKSLGDETPAYPEVSYRTDQGFSQRMHYVTRRSKDHRVWLQCCRSGEHESKATVRKTGSKKCACPFMVIGRLDQSRRAWRIEYLNKNFNETHNHGPAEHLEGYAYARRLTPNEFRLVQELTDQDIQPHTILKAVTEQNPENKCVPQDIHNAHQKIRAAKFEKKPSPMQQLEQILQEKKMTYYIKAEPSTNVVQHVFFCHDKSFEMWRAFLHVLMVDDAYKTNMYNLSFLQVVCMTSTNQTFCVAHAFLSNEQEATYVWVMERVRSMLHECMEARVILTDKDQTLINAYRKIFPGAHRYLCRFHILQNIMKHCKNSFNTQDWDAFISQWKTMCNFATEELYKYNVLNLQRHLINQQRTYVFDYLWNNWLSTSRQLFVSAWTNQTLTFFRTTTNRAEGAHAALKKQLTTLKCSMETLVKKWAPWY</sequence>
<dbReference type="PANTHER" id="PTHR31569">
    <property type="entry name" value="SWIM-TYPE DOMAIN-CONTAINING PROTEIN"/>
    <property type="match status" value="1"/>
</dbReference>
<comment type="caution">
    <text evidence="2">The sequence shown here is derived from an EMBL/GenBank/DDBJ whole genome shotgun (WGS) entry which is preliminary data.</text>
</comment>
<dbReference type="Pfam" id="PF10551">
    <property type="entry name" value="MULE"/>
    <property type="match status" value="1"/>
</dbReference>
<evidence type="ECO:0000313" key="3">
    <source>
        <dbReference type="Proteomes" id="UP000215914"/>
    </source>
</evidence>
<reference evidence="2" key="1">
    <citation type="journal article" date="2017" name="Nature">
        <title>The sunflower genome provides insights into oil metabolism, flowering and Asterid evolution.</title>
        <authorList>
            <person name="Badouin H."/>
            <person name="Gouzy J."/>
            <person name="Grassa C.J."/>
            <person name="Murat F."/>
            <person name="Staton S.E."/>
            <person name="Cottret L."/>
            <person name="Lelandais-Briere C."/>
            <person name="Owens G.L."/>
            <person name="Carrere S."/>
            <person name="Mayjonade B."/>
            <person name="Legrand L."/>
            <person name="Gill N."/>
            <person name="Kane N.C."/>
            <person name="Bowers J.E."/>
            <person name="Hubner S."/>
            <person name="Bellec A."/>
            <person name="Berard A."/>
            <person name="Berges H."/>
            <person name="Blanchet N."/>
            <person name="Boniface M.C."/>
            <person name="Brunel D."/>
            <person name="Catrice O."/>
            <person name="Chaidir N."/>
            <person name="Claudel C."/>
            <person name="Donnadieu C."/>
            <person name="Faraut T."/>
            <person name="Fievet G."/>
            <person name="Helmstetter N."/>
            <person name="King M."/>
            <person name="Knapp S.J."/>
            <person name="Lai Z."/>
            <person name="Le Paslier M.C."/>
            <person name="Lippi Y."/>
            <person name="Lorenzon L."/>
            <person name="Mandel J.R."/>
            <person name="Marage G."/>
            <person name="Marchand G."/>
            <person name="Marquand E."/>
            <person name="Bret-Mestries E."/>
            <person name="Morien E."/>
            <person name="Nambeesan S."/>
            <person name="Nguyen T."/>
            <person name="Pegot-Espagnet P."/>
            <person name="Pouilly N."/>
            <person name="Raftis F."/>
            <person name="Sallet E."/>
            <person name="Schiex T."/>
            <person name="Thomas J."/>
            <person name="Vandecasteele C."/>
            <person name="Vares D."/>
            <person name="Vear F."/>
            <person name="Vautrin S."/>
            <person name="Crespi M."/>
            <person name="Mangin B."/>
            <person name="Burke J.M."/>
            <person name="Salse J."/>
            <person name="Munos S."/>
            <person name="Vincourt P."/>
            <person name="Rieseberg L.H."/>
            <person name="Langlade N.B."/>
        </authorList>
    </citation>
    <scope>NUCLEOTIDE SEQUENCE</scope>
    <source>
        <tissue evidence="2">Leaves</tissue>
    </source>
</reference>
<dbReference type="InterPro" id="IPR018289">
    <property type="entry name" value="MULE_transposase_dom"/>
</dbReference>
<evidence type="ECO:0000313" key="2">
    <source>
        <dbReference type="EMBL" id="KAF5755104.1"/>
    </source>
</evidence>
<dbReference type="Gramene" id="mRNA:HanXRQr2_Chr17g0798851">
    <property type="protein sequence ID" value="mRNA:HanXRQr2_Chr17g0798851"/>
    <property type="gene ID" value="HanXRQr2_Chr17g0798851"/>
</dbReference>
<gene>
    <name evidence="2" type="ORF">HanXRQr2_Chr17g0798851</name>
</gene>
<accession>A0A9K3DI78</accession>
<keyword evidence="3" id="KW-1185">Reference proteome</keyword>
<dbReference type="AlphaFoldDB" id="A0A9K3DI78"/>
<dbReference type="InterPro" id="IPR052579">
    <property type="entry name" value="Zinc_finger_SWIM"/>
</dbReference>
<reference evidence="2" key="2">
    <citation type="submission" date="2020-06" db="EMBL/GenBank/DDBJ databases">
        <title>Helianthus annuus Genome sequencing and assembly Release 2.</title>
        <authorList>
            <person name="Gouzy J."/>
            <person name="Langlade N."/>
            <person name="Munos S."/>
        </authorList>
    </citation>
    <scope>NUCLEOTIDE SEQUENCE</scope>
    <source>
        <tissue evidence="2">Leaves</tissue>
    </source>
</reference>
<dbReference type="PANTHER" id="PTHR31569:SF4">
    <property type="entry name" value="SWIM-TYPE DOMAIN-CONTAINING PROTEIN"/>
    <property type="match status" value="1"/>
</dbReference>
<proteinExistence type="predicted"/>
<feature type="domain" description="MULE transposase" evidence="1">
    <location>
        <begin position="350"/>
        <end position="445"/>
    </location>
</feature>
<name>A0A9K3DI78_HELAN</name>
<evidence type="ECO:0000259" key="1">
    <source>
        <dbReference type="Pfam" id="PF10551"/>
    </source>
</evidence>
<protein>
    <submittedName>
        <fullName evidence="2">MULE transposase domain, FHY3/FAR1 family</fullName>
    </submittedName>
</protein>
<organism evidence="2 3">
    <name type="scientific">Helianthus annuus</name>
    <name type="common">Common sunflower</name>
    <dbReference type="NCBI Taxonomy" id="4232"/>
    <lineage>
        <taxon>Eukaryota</taxon>
        <taxon>Viridiplantae</taxon>
        <taxon>Streptophyta</taxon>
        <taxon>Embryophyta</taxon>
        <taxon>Tracheophyta</taxon>
        <taxon>Spermatophyta</taxon>
        <taxon>Magnoliopsida</taxon>
        <taxon>eudicotyledons</taxon>
        <taxon>Gunneridae</taxon>
        <taxon>Pentapetalae</taxon>
        <taxon>asterids</taxon>
        <taxon>campanulids</taxon>
        <taxon>Asterales</taxon>
        <taxon>Asteraceae</taxon>
        <taxon>Asteroideae</taxon>
        <taxon>Heliantheae alliance</taxon>
        <taxon>Heliantheae</taxon>
        <taxon>Helianthus</taxon>
    </lineage>
</organism>
<dbReference type="Proteomes" id="UP000215914">
    <property type="component" value="Unassembled WGS sequence"/>
</dbReference>